<dbReference type="Proteomes" id="UP000235145">
    <property type="component" value="Unassembled WGS sequence"/>
</dbReference>
<protein>
    <submittedName>
        <fullName evidence="1">Uncharacterized protein</fullName>
    </submittedName>
</protein>
<organism evidence="1 2">
    <name type="scientific">Lactuca sativa</name>
    <name type="common">Garden lettuce</name>
    <dbReference type="NCBI Taxonomy" id="4236"/>
    <lineage>
        <taxon>Eukaryota</taxon>
        <taxon>Viridiplantae</taxon>
        <taxon>Streptophyta</taxon>
        <taxon>Embryophyta</taxon>
        <taxon>Tracheophyta</taxon>
        <taxon>Spermatophyta</taxon>
        <taxon>Magnoliopsida</taxon>
        <taxon>eudicotyledons</taxon>
        <taxon>Gunneridae</taxon>
        <taxon>Pentapetalae</taxon>
        <taxon>asterids</taxon>
        <taxon>campanulids</taxon>
        <taxon>Asterales</taxon>
        <taxon>Asteraceae</taxon>
        <taxon>Cichorioideae</taxon>
        <taxon>Cichorieae</taxon>
        <taxon>Lactucinae</taxon>
        <taxon>Lactuca</taxon>
    </lineage>
</organism>
<reference evidence="1 2" key="1">
    <citation type="journal article" date="2017" name="Nat. Commun.">
        <title>Genome assembly with in vitro proximity ligation data and whole-genome triplication in lettuce.</title>
        <authorList>
            <person name="Reyes-Chin-Wo S."/>
            <person name="Wang Z."/>
            <person name="Yang X."/>
            <person name="Kozik A."/>
            <person name="Arikit S."/>
            <person name="Song C."/>
            <person name="Xia L."/>
            <person name="Froenicke L."/>
            <person name="Lavelle D.O."/>
            <person name="Truco M.J."/>
            <person name="Xia R."/>
            <person name="Zhu S."/>
            <person name="Xu C."/>
            <person name="Xu H."/>
            <person name="Xu X."/>
            <person name="Cox K."/>
            <person name="Korf I."/>
            <person name="Meyers B.C."/>
            <person name="Michelmore R.W."/>
        </authorList>
    </citation>
    <scope>NUCLEOTIDE SEQUENCE [LARGE SCALE GENOMIC DNA]</scope>
    <source>
        <strain evidence="2">cv. Salinas</strain>
        <tissue evidence="1">Seedlings</tissue>
    </source>
</reference>
<sequence>MSVSWSLSMLCQIMKNINNTCMFDERSHCHQRKSSNKNFEPRSNISVYDNNVGFKSKKTFIEDFEPKPNILIYKKWCKCKIFEGSLSKCQMSCKDNSASLKVETKCYDIPRLSVYGEDEVYKQCSVM</sequence>
<keyword evidence="2" id="KW-1185">Reference proteome</keyword>
<dbReference type="InterPro" id="IPR024489">
    <property type="entry name" value="Organ_specific_prot"/>
</dbReference>
<gene>
    <name evidence="1" type="ORF">LSAT_V11C700377560</name>
</gene>
<evidence type="ECO:0000313" key="2">
    <source>
        <dbReference type="Proteomes" id="UP000235145"/>
    </source>
</evidence>
<comment type="caution">
    <text evidence="1">The sequence shown here is derived from an EMBL/GenBank/DDBJ whole genome shotgun (WGS) entry which is preliminary data.</text>
</comment>
<evidence type="ECO:0000313" key="1">
    <source>
        <dbReference type="EMBL" id="KAJ0197296.1"/>
    </source>
</evidence>
<name>A0A9R1V0K1_LACSA</name>
<accession>A0A9R1V0K1</accession>
<dbReference type="EMBL" id="NBSK02000007">
    <property type="protein sequence ID" value="KAJ0197296.1"/>
    <property type="molecule type" value="Genomic_DNA"/>
</dbReference>
<dbReference type="AlphaFoldDB" id="A0A9R1V0K1"/>
<dbReference type="Pfam" id="PF10950">
    <property type="entry name" value="Organ_specific"/>
    <property type="match status" value="1"/>
</dbReference>
<proteinExistence type="predicted"/>